<dbReference type="PANTHER" id="PTHR35889">
    <property type="entry name" value="CYCLOINULO-OLIGOSACCHARIDE FRUCTANOTRANSFERASE-RELATED"/>
    <property type="match status" value="1"/>
</dbReference>
<dbReference type="Pfam" id="PF07583">
    <property type="entry name" value="PSCyt2"/>
    <property type="match status" value="1"/>
</dbReference>
<feature type="domain" description="DUF1549" evidence="1">
    <location>
        <begin position="56"/>
        <end position="242"/>
    </location>
</feature>
<accession>A9LGX8</accession>
<sequence>MVRIWHLGNSAGVRTVVCGLIVGLTALAPAWSAAPTRTKKRAEFTTGSSDVLISFIDQQVRQGWDDSELKPSPVAADAEWLRRVHLDIAGTIPPAAAIQKFLADKDKAKRSKVIEKLLDDEGYVRNWSTVWTNLLIGQQPQRRISRPGMQKFLREAFGRNRPWDKVVYDLVTAEGHFEENGAVNYMLASIPNNNDAGATATARTTRLFMGVQVQCTQCHNHPFNDWQMDQFWEFNSFFRQMRRVDHRKYDEKTGRMVDDFSEVVFNDFSGPVYYEKRSGLMQVAYPKYFKEPIDPGDGIHRRQELGKMMIAGDKPYIAQAMVNRMWGHFFGYGFTKPVDDMGPHSPPTHPELLDRLSVEFVKSGYDLKQLIRWICNSEAYNLTSVIGSKNSDDNPGAGESPMFTHLYIKHFTAEQLYNSLIVATSAHKSGRTNWDAAEKQRQQWSGQFVTLFGTGDNDLITNYNGSIPQALVMMNGDLIKNATNGKAGSFLNAVVNSRDSDAEKVRQLYLATLSRLPSRTESGAATKMLKSYPDRGMAYQDLFWALLNCNEFVMNH</sequence>
<dbReference type="PANTHER" id="PTHR35889:SF3">
    <property type="entry name" value="F-BOX DOMAIN-CONTAINING PROTEIN"/>
    <property type="match status" value="1"/>
</dbReference>
<reference evidence="3" key="1">
    <citation type="journal article" date="2007" name="ISME J.">
        <title>Fosmids of novel marine Planctomycetes from the Namibian and Oregon coast upwelling systems and their cross-comparison with planctomycete genomes.</title>
        <authorList>
            <person name="Woebken D."/>
            <person name="Teeling H."/>
            <person name="Wecker P."/>
            <person name="Dumitriu A."/>
            <person name="Kostadinov I."/>
            <person name="DeLong E.F."/>
            <person name="Amann R."/>
            <person name="Gloeckner F.O."/>
        </authorList>
    </citation>
    <scope>NUCLEOTIDE SEQUENCE</scope>
</reference>
<dbReference type="InterPro" id="IPR022655">
    <property type="entry name" value="DUF1553"/>
</dbReference>
<dbReference type="AlphaFoldDB" id="A9LGX8"/>
<name>A9LGX8_9BACT</name>
<proteinExistence type="predicted"/>
<evidence type="ECO:0000313" key="3">
    <source>
        <dbReference type="EMBL" id="ABX10649.1"/>
    </source>
</evidence>
<evidence type="ECO:0000259" key="2">
    <source>
        <dbReference type="Pfam" id="PF07587"/>
    </source>
</evidence>
<dbReference type="EMBL" id="EF591886">
    <property type="protein sequence ID" value="ABX10649.1"/>
    <property type="molecule type" value="Genomic_DNA"/>
</dbReference>
<gene>
    <name evidence="3" type="ORF">3FN_26</name>
</gene>
<dbReference type="Pfam" id="PF07587">
    <property type="entry name" value="PSD1"/>
    <property type="match status" value="1"/>
</dbReference>
<evidence type="ECO:0000259" key="1">
    <source>
        <dbReference type="Pfam" id="PF07583"/>
    </source>
</evidence>
<protein>
    <submittedName>
        <fullName evidence="3">Hypothetical secreted protein</fullName>
    </submittedName>
</protein>
<dbReference type="InterPro" id="IPR011444">
    <property type="entry name" value="DUF1549"/>
</dbReference>
<organism evidence="3">
    <name type="scientific">uncultured planctomycete 3FN</name>
    <dbReference type="NCBI Taxonomy" id="455066"/>
    <lineage>
        <taxon>Bacteria</taxon>
        <taxon>Pseudomonadati</taxon>
        <taxon>Planctomycetota</taxon>
        <taxon>Planctomycetia</taxon>
        <taxon>Planctomycetales</taxon>
        <taxon>environmental samples</taxon>
    </lineage>
</organism>
<feature type="domain" description="DUF1553" evidence="2">
    <location>
        <begin position="301"/>
        <end position="528"/>
    </location>
</feature>